<gene>
    <name evidence="3" type="ORF">PCOR1329_LOCUS66770</name>
</gene>
<feature type="compositionally biased region" description="Low complexity" evidence="1">
    <location>
        <begin position="207"/>
        <end position="223"/>
    </location>
</feature>
<protein>
    <recommendedName>
        <fullName evidence="2">3'-5' exonuclease domain-containing protein</fullName>
    </recommendedName>
</protein>
<organism evidence="3 4">
    <name type="scientific">Prorocentrum cordatum</name>
    <dbReference type="NCBI Taxonomy" id="2364126"/>
    <lineage>
        <taxon>Eukaryota</taxon>
        <taxon>Sar</taxon>
        <taxon>Alveolata</taxon>
        <taxon>Dinophyceae</taxon>
        <taxon>Prorocentrales</taxon>
        <taxon>Prorocentraceae</taxon>
        <taxon>Prorocentrum</taxon>
    </lineage>
</organism>
<evidence type="ECO:0000313" key="4">
    <source>
        <dbReference type="Proteomes" id="UP001189429"/>
    </source>
</evidence>
<dbReference type="InterPro" id="IPR002562">
    <property type="entry name" value="3'-5'_exonuclease_dom"/>
</dbReference>
<sequence length="392" mass="42566">MKDRSFDLLQAQRRCGGAGLRALVRASLGRDLDKSQQCSDWSLRPLSEAQRHYAALDAHALLQLFASCACEGAVLEAPAELLPEAEGVRESLGALRDMTAMGQVVGPQLQPLGTDLAGVRGQAKAMDEKFEAQIAEFKLKHASMKAELDQARKIYWTGARGTPTPGTSTPSLDDGRPDPSIPTLVTVAELEAKMIAMDNALKYSLASSRTPSSRTTSSDPWSSFVGQPKTKNNRGWEVVPGVALAGPPSPRGGDGGVNDMCKMWVRGFPRKLLSRAPQLQFELLRAAVPGFLVGACAQRQSYKLCYNAKFEHKEIHDFARPAPGDEMGVGREAFTLTRLEDAKSIGPPTELANAFPELIRGKLRSKRAGRERGTVKRKRSVVRRKQISCAGT</sequence>
<dbReference type="InterPro" id="IPR036397">
    <property type="entry name" value="RNaseH_sf"/>
</dbReference>
<name>A0ABN9WGS7_9DINO</name>
<proteinExistence type="predicted"/>
<feature type="region of interest" description="Disordered" evidence="1">
    <location>
        <begin position="206"/>
        <end position="229"/>
    </location>
</feature>
<dbReference type="InterPro" id="IPR012337">
    <property type="entry name" value="RNaseH-like_sf"/>
</dbReference>
<evidence type="ECO:0000313" key="3">
    <source>
        <dbReference type="EMBL" id="CAK0885039.1"/>
    </source>
</evidence>
<dbReference type="PANTHER" id="PTHR47765">
    <property type="entry name" value="3'-5' EXONUCLEASE DOMAIN-CONTAINING PROTEIN"/>
    <property type="match status" value="1"/>
</dbReference>
<dbReference type="Proteomes" id="UP001189429">
    <property type="component" value="Unassembled WGS sequence"/>
</dbReference>
<dbReference type="Pfam" id="PF01612">
    <property type="entry name" value="DNA_pol_A_exo1"/>
    <property type="match status" value="1"/>
</dbReference>
<feature type="region of interest" description="Disordered" evidence="1">
    <location>
        <begin position="157"/>
        <end position="178"/>
    </location>
</feature>
<reference evidence="3" key="1">
    <citation type="submission" date="2023-10" db="EMBL/GenBank/DDBJ databases">
        <authorList>
            <person name="Chen Y."/>
            <person name="Shah S."/>
            <person name="Dougan E. K."/>
            <person name="Thang M."/>
            <person name="Chan C."/>
        </authorList>
    </citation>
    <scope>NUCLEOTIDE SEQUENCE [LARGE SCALE GENOMIC DNA]</scope>
</reference>
<keyword evidence="4" id="KW-1185">Reference proteome</keyword>
<comment type="caution">
    <text evidence="3">The sequence shown here is derived from an EMBL/GenBank/DDBJ whole genome shotgun (WGS) entry which is preliminary data.</text>
</comment>
<evidence type="ECO:0000259" key="2">
    <source>
        <dbReference type="Pfam" id="PF01612"/>
    </source>
</evidence>
<accession>A0ABN9WGS7</accession>
<dbReference type="EMBL" id="CAUYUJ010018616">
    <property type="protein sequence ID" value="CAK0885039.1"/>
    <property type="molecule type" value="Genomic_DNA"/>
</dbReference>
<evidence type="ECO:0000256" key="1">
    <source>
        <dbReference type="SAM" id="MobiDB-lite"/>
    </source>
</evidence>
<feature type="domain" description="3'-5' exonuclease" evidence="2">
    <location>
        <begin position="12"/>
        <end position="66"/>
    </location>
</feature>
<feature type="compositionally biased region" description="Low complexity" evidence="1">
    <location>
        <begin position="161"/>
        <end position="171"/>
    </location>
</feature>
<dbReference type="InterPro" id="IPR052408">
    <property type="entry name" value="Exonuclease_MUT-7-like"/>
</dbReference>
<dbReference type="PANTHER" id="PTHR47765:SF2">
    <property type="entry name" value="EXONUCLEASE MUT-7 HOMOLOG"/>
    <property type="match status" value="1"/>
</dbReference>
<dbReference type="Gene3D" id="3.30.420.10">
    <property type="entry name" value="Ribonuclease H-like superfamily/Ribonuclease H"/>
    <property type="match status" value="1"/>
</dbReference>
<dbReference type="SUPFAM" id="SSF53098">
    <property type="entry name" value="Ribonuclease H-like"/>
    <property type="match status" value="1"/>
</dbReference>